<proteinExistence type="predicted"/>
<evidence type="ECO:0000313" key="1">
    <source>
        <dbReference type="EMBL" id="RCI14473.1"/>
    </source>
</evidence>
<gene>
    <name evidence="1" type="ORF">L249_5970</name>
</gene>
<dbReference type="AlphaFoldDB" id="A0A367LJ55"/>
<name>A0A367LJ55_9HYPO</name>
<dbReference type="Proteomes" id="UP000253664">
    <property type="component" value="Unassembled WGS sequence"/>
</dbReference>
<keyword evidence="2" id="KW-1185">Reference proteome</keyword>
<comment type="caution">
    <text evidence="1">The sequence shown here is derived from an EMBL/GenBank/DDBJ whole genome shotgun (WGS) entry which is preliminary data.</text>
</comment>
<reference evidence="1 2" key="1">
    <citation type="journal article" date="2015" name="BMC Genomics">
        <title>Insights from the genome of Ophiocordyceps polyrhachis-furcata to pathogenicity and host specificity in insect fungi.</title>
        <authorList>
            <person name="Wichadakul D."/>
            <person name="Kobmoo N."/>
            <person name="Ingsriswang S."/>
            <person name="Tangphatsornruang S."/>
            <person name="Chantasingh D."/>
            <person name="Luangsa-ard J.J."/>
            <person name="Eurwilaichitr L."/>
        </authorList>
    </citation>
    <scope>NUCLEOTIDE SEQUENCE [LARGE SCALE GENOMIC DNA]</scope>
    <source>
        <strain evidence="1 2">BCC 54312</strain>
    </source>
</reference>
<accession>A0A367LJ55</accession>
<protein>
    <submittedName>
        <fullName evidence="1">Uncharacterized protein</fullName>
    </submittedName>
</protein>
<evidence type="ECO:0000313" key="2">
    <source>
        <dbReference type="Proteomes" id="UP000253664"/>
    </source>
</evidence>
<dbReference type="EMBL" id="LKCN02000004">
    <property type="protein sequence ID" value="RCI14473.1"/>
    <property type="molecule type" value="Genomic_DNA"/>
</dbReference>
<sequence length="79" mass="8543">MFRKKSKVREGVDVGAALRCARPRRPTIGRERLRRPPLACSECPIRGSIGGISVLPREPRVCGSSPILVLAGHFAIPGL</sequence>
<organism evidence="1 2">
    <name type="scientific">Ophiocordyceps polyrhachis-furcata BCC 54312</name>
    <dbReference type="NCBI Taxonomy" id="1330021"/>
    <lineage>
        <taxon>Eukaryota</taxon>
        <taxon>Fungi</taxon>
        <taxon>Dikarya</taxon>
        <taxon>Ascomycota</taxon>
        <taxon>Pezizomycotina</taxon>
        <taxon>Sordariomycetes</taxon>
        <taxon>Hypocreomycetidae</taxon>
        <taxon>Hypocreales</taxon>
        <taxon>Ophiocordycipitaceae</taxon>
        <taxon>Ophiocordyceps</taxon>
    </lineage>
</organism>